<organism evidence="3 4">
    <name type="scientific">Helianthus annuus</name>
    <name type="common">Common sunflower</name>
    <dbReference type="NCBI Taxonomy" id="4232"/>
    <lineage>
        <taxon>Eukaryota</taxon>
        <taxon>Viridiplantae</taxon>
        <taxon>Streptophyta</taxon>
        <taxon>Embryophyta</taxon>
        <taxon>Tracheophyta</taxon>
        <taxon>Spermatophyta</taxon>
        <taxon>Magnoliopsida</taxon>
        <taxon>eudicotyledons</taxon>
        <taxon>Gunneridae</taxon>
        <taxon>Pentapetalae</taxon>
        <taxon>asterids</taxon>
        <taxon>campanulids</taxon>
        <taxon>Asterales</taxon>
        <taxon>Asteraceae</taxon>
        <taxon>Asteroideae</taxon>
        <taxon>Heliantheae alliance</taxon>
        <taxon>Heliantheae</taxon>
        <taxon>Helianthus</taxon>
    </lineage>
</organism>
<dbReference type="EMBL" id="CM007905">
    <property type="protein sequence ID" value="OTF93323.1"/>
    <property type="molecule type" value="Genomic_DNA"/>
</dbReference>
<name>A0A251S4D0_HELAN</name>
<feature type="domain" description="CRAL-TRIO" evidence="1">
    <location>
        <begin position="12"/>
        <end position="162"/>
    </location>
</feature>
<dbReference type="PANTHER" id="PTHR48411">
    <property type="entry name" value="OS01G0948300 PROTEIN"/>
    <property type="match status" value="1"/>
</dbReference>
<gene>
    <name evidence="3" type="ORF">HannXRQ_Chr16g0531621</name>
    <name evidence="2" type="ORF">HanXRQr2_Chr16g0777101</name>
</gene>
<dbReference type="OMA" id="CARRHDE"/>
<evidence type="ECO:0000313" key="2">
    <source>
        <dbReference type="EMBL" id="KAF5762470.1"/>
    </source>
</evidence>
<dbReference type="Gramene" id="mRNA:HanXRQr2_Chr16g0777101">
    <property type="protein sequence ID" value="mRNA:HanXRQr2_Chr16g0777101"/>
    <property type="gene ID" value="HanXRQr2_Chr16g0777101"/>
</dbReference>
<dbReference type="SMART" id="SM00516">
    <property type="entry name" value="SEC14"/>
    <property type="match status" value="1"/>
</dbReference>
<dbReference type="OrthoDB" id="365077at2759"/>
<reference evidence="3" key="2">
    <citation type="submission" date="2017-02" db="EMBL/GenBank/DDBJ databases">
        <title>Sunflower complete genome.</title>
        <authorList>
            <person name="Langlade N."/>
            <person name="Munos S."/>
        </authorList>
    </citation>
    <scope>NUCLEOTIDE SEQUENCE [LARGE SCALE GENOMIC DNA]</scope>
    <source>
        <tissue evidence="3">Leaves</tissue>
    </source>
</reference>
<dbReference type="Proteomes" id="UP000215914">
    <property type="component" value="Chromosome 16"/>
</dbReference>
<protein>
    <submittedName>
        <fullName evidence="2">Macro domain protein</fullName>
    </submittedName>
    <submittedName>
        <fullName evidence="3">Putative SEC14 cytosolic factor family protein / phosphoglyceride transfer family protein</fullName>
    </submittedName>
</protein>
<dbReference type="AlphaFoldDB" id="A0A251S4D0"/>
<dbReference type="EMBL" id="MNCJ02000331">
    <property type="protein sequence ID" value="KAF5762470.1"/>
    <property type="molecule type" value="Genomic_DNA"/>
</dbReference>
<evidence type="ECO:0000259" key="1">
    <source>
        <dbReference type="SMART" id="SM00516"/>
    </source>
</evidence>
<dbReference type="InParanoid" id="A0A251S4D0"/>
<proteinExistence type="predicted"/>
<dbReference type="InterPro" id="IPR036865">
    <property type="entry name" value="CRAL-TRIO_dom_sf"/>
</dbReference>
<evidence type="ECO:0000313" key="4">
    <source>
        <dbReference type="Proteomes" id="UP000215914"/>
    </source>
</evidence>
<dbReference type="Gene3D" id="3.40.525.10">
    <property type="entry name" value="CRAL-TRIO lipid binding domain"/>
    <property type="match status" value="1"/>
</dbReference>
<reference evidence="2 4" key="1">
    <citation type="journal article" date="2017" name="Nature">
        <title>The sunflower genome provides insights into oil metabolism, flowering and Asterid evolution.</title>
        <authorList>
            <person name="Badouin H."/>
            <person name="Gouzy J."/>
            <person name="Grassa C.J."/>
            <person name="Murat F."/>
            <person name="Staton S.E."/>
            <person name="Cottret L."/>
            <person name="Lelandais-Briere C."/>
            <person name="Owens G.L."/>
            <person name="Carrere S."/>
            <person name="Mayjonade B."/>
            <person name="Legrand L."/>
            <person name="Gill N."/>
            <person name="Kane N.C."/>
            <person name="Bowers J.E."/>
            <person name="Hubner S."/>
            <person name="Bellec A."/>
            <person name="Berard A."/>
            <person name="Berges H."/>
            <person name="Blanchet N."/>
            <person name="Boniface M.C."/>
            <person name="Brunel D."/>
            <person name="Catrice O."/>
            <person name="Chaidir N."/>
            <person name="Claudel C."/>
            <person name="Donnadieu C."/>
            <person name="Faraut T."/>
            <person name="Fievet G."/>
            <person name="Helmstetter N."/>
            <person name="King M."/>
            <person name="Knapp S.J."/>
            <person name="Lai Z."/>
            <person name="Le Paslier M.C."/>
            <person name="Lippi Y."/>
            <person name="Lorenzon L."/>
            <person name="Mandel J.R."/>
            <person name="Marage G."/>
            <person name="Marchand G."/>
            <person name="Marquand E."/>
            <person name="Bret-Mestries E."/>
            <person name="Morien E."/>
            <person name="Nambeesan S."/>
            <person name="Nguyen T."/>
            <person name="Pegot-Espagnet P."/>
            <person name="Pouilly N."/>
            <person name="Raftis F."/>
            <person name="Sallet E."/>
            <person name="Schiex T."/>
            <person name="Thomas J."/>
            <person name="Vandecasteele C."/>
            <person name="Vares D."/>
            <person name="Vear F."/>
            <person name="Vautrin S."/>
            <person name="Crespi M."/>
            <person name="Mangin B."/>
            <person name="Burke J.M."/>
            <person name="Salse J."/>
            <person name="Munos S."/>
            <person name="Vincourt P."/>
            <person name="Rieseberg L.H."/>
            <person name="Langlade N.B."/>
        </authorList>
    </citation>
    <scope>NUCLEOTIDE SEQUENCE [LARGE SCALE GENOMIC DNA]</scope>
    <source>
        <strain evidence="4">cv. SF193</strain>
        <tissue evidence="2">Leaves</tissue>
    </source>
</reference>
<evidence type="ECO:0000313" key="3">
    <source>
        <dbReference type="EMBL" id="OTF93323.1"/>
    </source>
</evidence>
<sequence>MAEELSPEQEKEIKKLNVFKIKGRDKRGRKILRIIGKYFPAKELSLDVLNQYLEKKIFPKLERPFAVVYIHTEVCKSENFPGISFLRSVYDSIPVTVKQNLETVYFVHPDLQSRLFLATFGRFIFTGGLYGKLQYVSRLDYLWDHVRRNKMEIPEFVRDHDEDLEYRPMMDYGVESDHPRVYGAPAVDSSVAMYSTRCIS</sequence>
<reference evidence="2" key="3">
    <citation type="submission" date="2020-06" db="EMBL/GenBank/DDBJ databases">
        <title>Helianthus annuus Genome sequencing and assembly Release 2.</title>
        <authorList>
            <person name="Gouzy J."/>
            <person name="Langlade N."/>
            <person name="Munos S."/>
        </authorList>
    </citation>
    <scope>NUCLEOTIDE SEQUENCE</scope>
    <source>
        <tissue evidence="2">Leaves</tissue>
    </source>
</reference>
<keyword evidence="4" id="KW-1185">Reference proteome</keyword>
<accession>A0A251S4D0</accession>
<dbReference type="Pfam" id="PF13716">
    <property type="entry name" value="CRAL_TRIO_2"/>
    <property type="match status" value="1"/>
</dbReference>
<dbReference type="InterPro" id="IPR001251">
    <property type="entry name" value="CRAL-TRIO_dom"/>
</dbReference>
<dbReference type="PANTHER" id="PTHR48411:SF1">
    <property type="entry name" value="OS01G0948300 PROTEIN"/>
    <property type="match status" value="1"/>
</dbReference>
<dbReference type="FunCoup" id="A0A251S4D0">
    <property type="interactions" value="103"/>
</dbReference>
<dbReference type="STRING" id="4232.A0A251S4D0"/>